<dbReference type="Gene3D" id="3.20.20.80">
    <property type="entry name" value="Glycosidases"/>
    <property type="match status" value="1"/>
</dbReference>
<keyword evidence="11" id="KW-0732">Signal</keyword>
<comment type="catalytic activity">
    <reaction evidence="1">
        <text>Random endo-hydrolysis of N-acetyl-beta-D-glucosaminide (1-&gt;4)-beta-linkages in chitin and chitodextrins.</text>
        <dbReference type="EC" id="3.2.1.14"/>
    </reaction>
</comment>
<dbReference type="EMBL" id="LK023313">
    <property type="protein sequence ID" value="CDS02881.1"/>
    <property type="molecule type" value="Genomic_DNA"/>
</dbReference>
<name>A0A077W6Y4_9FUNG</name>
<evidence type="ECO:0000256" key="5">
    <source>
        <dbReference type="ARBA" id="ARBA00023277"/>
    </source>
</evidence>
<protein>
    <recommendedName>
        <fullName evidence="2">chitinase</fullName>
        <ecNumber evidence="2">3.2.1.14</ecNumber>
    </recommendedName>
</protein>
<evidence type="ECO:0000256" key="11">
    <source>
        <dbReference type="SAM" id="SignalP"/>
    </source>
</evidence>
<evidence type="ECO:0000256" key="8">
    <source>
        <dbReference type="RuleBase" id="RU000489"/>
    </source>
</evidence>
<evidence type="ECO:0000259" key="12">
    <source>
        <dbReference type="PROSITE" id="PS51910"/>
    </source>
</evidence>
<feature type="domain" description="GH18" evidence="12">
    <location>
        <begin position="34"/>
        <end position="327"/>
    </location>
</feature>
<dbReference type="OrthoDB" id="6020543at2759"/>
<dbReference type="PROSITE" id="PS01095">
    <property type="entry name" value="GH18_1"/>
    <property type="match status" value="1"/>
</dbReference>
<feature type="compositionally biased region" description="Low complexity" evidence="10">
    <location>
        <begin position="345"/>
        <end position="401"/>
    </location>
</feature>
<evidence type="ECO:0000256" key="3">
    <source>
        <dbReference type="ARBA" id="ARBA00022801"/>
    </source>
</evidence>
<comment type="similarity">
    <text evidence="9">Belongs to the glycosyl hydrolase 18 family.</text>
</comment>
<feature type="signal peptide" evidence="11">
    <location>
        <begin position="1"/>
        <end position="21"/>
    </location>
</feature>
<evidence type="ECO:0000256" key="2">
    <source>
        <dbReference type="ARBA" id="ARBA00012729"/>
    </source>
</evidence>
<dbReference type="GO" id="GO:0000272">
    <property type="term" value="P:polysaccharide catabolic process"/>
    <property type="evidence" value="ECO:0007669"/>
    <property type="project" value="UniProtKB-KW"/>
</dbReference>
<evidence type="ECO:0000256" key="9">
    <source>
        <dbReference type="RuleBase" id="RU004453"/>
    </source>
</evidence>
<proteinExistence type="inferred from homology"/>
<evidence type="ECO:0000256" key="7">
    <source>
        <dbReference type="ARBA" id="ARBA00023326"/>
    </source>
</evidence>
<evidence type="ECO:0000313" key="13">
    <source>
        <dbReference type="EMBL" id="CDS02881.1"/>
    </source>
</evidence>
<keyword evidence="3 8" id="KW-0378">Hydrolase</keyword>
<dbReference type="InterPro" id="IPR001579">
    <property type="entry name" value="Glyco_hydro_18_chit_AS"/>
</dbReference>
<evidence type="ECO:0000256" key="6">
    <source>
        <dbReference type="ARBA" id="ARBA00023295"/>
    </source>
</evidence>
<evidence type="ECO:0000256" key="10">
    <source>
        <dbReference type="SAM" id="MobiDB-lite"/>
    </source>
</evidence>
<dbReference type="PANTHER" id="PTHR45708:SF49">
    <property type="entry name" value="ENDOCHITINASE"/>
    <property type="match status" value="1"/>
</dbReference>
<dbReference type="GO" id="GO:0008843">
    <property type="term" value="F:endochitinase activity"/>
    <property type="evidence" value="ECO:0007669"/>
    <property type="project" value="UniProtKB-EC"/>
</dbReference>
<dbReference type="Pfam" id="PF00704">
    <property type="entry name" value="Glyco_hydro_18"/>
    <property type="match status" value="1"/>
</dbReference>
<reference evidence="13" key="1">
    <citation type="journal article" date="2014" name="Genome Announc.">
        <title>De novo whole-genome sequence and genome annotation of Lichtheimia ramosa.</title>
        <authorList>
            <person name="Linde J."/>
            <person name="Schwartze V."/>
            <person name="Binder U."/>
            <person name="Lass-Florl C."/>
            <person name="Voigt K."/>
            <person name="Horn F."/>
        </authorList>
    </citation>
    <scope>NUCLEOTIDE SEQUENCE</scope>
    <source>
        <strain evidence="13">JMRC FSU:6197</strain>
    </source>
</reference>
<dbReference type="InterPro" id="IPR017853">
    <property type="entry name" value="GH"/>
</dbReference>
<dbReference type="SUPFAM" id="SSF51445">
    <property type="entry name" value="(Trans)glycosidases"/>
    <property type="match status" value="1"/>
</dbReference>
<feature type="chain" id="PRO_5001726290" description="chitinase" evidence="11">
    <location>
        <begin position="22"/>
        <end position="487"/>
    </location>
</feature>
<feature type="compositionally biased region" description="Low complexity" evidence="10">
    <location>
        <begin position="147"/>
        <end position="159"/>
    </location>
</feature>
<feature type="region of interest" description="Disordered" evidence="10">
    <location>
        <begin position="141"/>
        <end position="170"/>
    </location>
</feature>
<dbReference type="AlphaFoldDB" id="A0A077W6Y4"/>
<dbReference type="InterPro" id="IPR001223">
    <property type="entry name" value="Glyco_hydro18_cat"/>
</dbReference>
<evidence type="ECO:0000256" key="4">
    <source>
        <dbReference type="ARBA" id="ARBA00023024"/>
    </source>
</evidence>
<feature type="compositionally biased region" description="Low complexity" evidence="10">
    <location>
        <begin position="424"/>
        <end position="462"/>
    </location>
</feature>
<feature type="region of interest" description="Disordered" evidence="10">
    <location>
        <begin position="336"/>
        <end position="464"/>
    </location>
</feature>
<accession>A0A077W6Y4</accession>
<sequence>MILIIAIIILLVSSCPTSINASSSAPQKRMLKKPSLVQYWGQNSAGATSSGQQQPLASYCDDSTDALVIAFIDQFNIGGEPGLALPCGNNCQDIGNDIKACQSKGHTILLSLGGASGAYGFQNDQQASQFAETLWNTFGGGGGQSGGSSSSSNSSTNGTDTDTKASGGSRPFGDAVVDGFDLDIEGGGSTGYVKFIEELRRLYKTDSSRQYLITAAPQCPFPDATLNEQILQGVDAVFVQFYNNFCSIDKQFNFDTWDGWASKTGAKVLVGIPGAPKAAGSGYVSMDQLSPAISKVSSSKSYGGIMVWDASQSYSNTQGVSPNFAVALGKLVHSGGGGGGGGSENGTSSSGSDNSTNSIPASSSSSSSSGSTPISESAWAPSSSSSTTSITSVTTTAASSAWEPTLATTTGESSAWEPSLTSTAAASSVWEPSSSPLSSITAGGDGTASSSSIWSPDSPTSTGAQVVTTSLSLGLGVLKKAAKGLMQ</sequence>
<keyword evidence="5" id="KW-0119">Carbohydrate metabolism</keyword>
<dbReference type="GO" id="GO:0005576">
    <property type="term" value="C:extracellular region"/>
    <property type="evidence" value="ECO:0007669"/>
    <property type="project" value="TreeGrafter"/>
</dbReference>
<keyword evidence="7" id="KW-0624">Polysaccharide degradation</keyword>
<dbReference type="PANTHER" id="PTHR45708">
    <property type="entry name" value="ENDOCHITINASE"/>
    <property type="match status" value="1"/>
</dbReference>
<dbReference type="InterPro" id="IPR050542">
    <property type="entry name" value="Glycosyl_Hydrlase18_Chitinase"/>
</dbReference>
<organism evidence="13">
    <name type="scientific">Lichtheimia ramosa</name>
    <dbReference type="NCBI Taxonomy" id="688394"/>
    <lineage>
        <taxon>Eukaryota</taxon>
        <taxon>Fungi</taxon>
        <taxon>Fungi incertae sedis</taxon>
        <taxon>Mucoromycota</taxon>
        <taxon>Mucoromycotina</taxon>
        <taxon>Mucoromycetes</taxon>
        <taxon>Mucorales</taxon>
        <taxon>Lichtheimiaceae</taxon>
        <taxon>Lichtheimia</taxon>
    </lineage>
</organism>
<dbReference type="GO" id="GO:0006032">
    <property type="term" value="P:chitin catabolic process"/>
    <property type="evidence" value="ECO:0007669"/>
    <property type="project" value="UniProtKB-KW"/>
</dbReference>
<evidence type="ECO:0000256" key="1">
    <source>
        <dbReference type="ARBA" id="ARBA00000822"/>
    </source>
</evidence>
<dbReference type="CDD" id="cd02877">
    <property type="entry name" value="GH18_hevamine_XipI_class_III"/>
    <property type="match status" value="1"/>
</dbReference>
<dbReference type="InterPro" id="IPR045321">
    <property type="entry name" value="Cts1-like"/>
</dbReference>
<dbReference type="EC" id="3.2.1.14" evidence="2"/>
<keyword evidence="4" id="KW-0146">Chitin degradation</keyword>
<dbReference type="PROSITE" id="PS51910">
    <property type="entry name" value="GH18_2"/>
    <property type="match status" value="1"/>
</dbReference>
<keyword evidence="6 8" id="KW-0326">Glycosidase</keyword>
<gene>
    <name evidence="13" type="ORF">LRAMOSA00284</name>
</gene>